<comment type="caution">
    <text evidence="2">The sequence shown here is derived from an EMBL/GenBank/DDBJ whole genome shotgun (WGS) entry which is preliminary data.</text>
</comment>
<evidence type="ECO:0000313" key="2">
    <source>
        <dbReference type="EMBL" id="MFC7321483.1"/>
    </source>
</evidence>
<dbReference type="Proteomes" id="UP001596494">
    <property type="component" value="Unassembled WGS sequence"/>
</dbReference>
<sequence length="243" mass="26531">MESLSYLSKAAAHISHLEHATNDQLTTISRTIAKRLSSGGIIHLFGCGHSSLLAQEPYYRAGGLVPVRPLIIEPLTLSQGAVQSSKYEKTDHFVHEYLVKEDIRKEDVVIIISTSGRNPAPIDTAAYARECGAYVIGLLSAEYAVTQPSRHHSGKRLEDVVDTVIDTQIAVGDAAVKEEGISEAFAPLSSVVGIALIQDLLAKTIVSLKEMGEDPPIFRSGNVDGADEHNRKLVERYRDRIEF</sequence>
<dbReference type="PANTHER" id="PTHR30390:SF7">
    <property type="entry name" value="PHOSPHOHEPTOSE ISOMERASE"/>
    <property type="match status" value="1"/>
</dbReference>
<evidence type="ECO:0000313" key="3">
    <source>
        <dbReference type="Proteomes" id="UP001596494"/>
    </source>
</evidence>
<dbReference type="InterPro" id="IPR050099">
    <property type="entry name" value="SIS_GmhA/DiaA_subfam"/>
</dbReference>
<reference evidence="3" key="1">
    <citation type="journal article" date="2019" name="Int. J. Syst. Evol. Microbiol.">
        <title>The Global Catalogue of Microorganisms (GCM) 10K type strain sequencing project: providing services to taxonomists for standard genome sequencing and annotation.</title>
        <authorList>
            <consortium name="The Broad Institute Genomics Platform"/>
            <consortium name="The Broad Institute Genome Sequencing Center for Infectious Disease"/>
            <person name="Wu L."/>
            <person name="Ma J."/>
        </authorList>
    </citation>
    <scope>NUCLEOTIDE SEQUENCE [LARGE SCALE GENOMIC DNA]</scope>
    <source>
        <strain evidence="3">CCUG 73951</strain>
    </source>
</reference>
<organism evidence="2 3">
    <name type="scientific">Halobacillus campisalis</name>
    <dbReference type="NCBI Taxonomy" id="435909"/>
    <lineage>
        <taxon>Bacteria</taxon>
        <taxon>Bacillati</taxon>
        <taxon>Bacillota</taxon>
        <taxon>Bacilli</taxon>
        <taxon>Bacillales</taxon>
        <taxon>Bacillaceae</taxon>
        <taxon>Halobacillus</taxon>
    </lineage>
</organism>
<dbReference type="InterPro" id="IPR001347">
    <property type="entry name" value="SIS_dom"/>
</dbReference>
<protein>
    <submittedName>
        <fullName evidence="2">Sugar isomerase domain-containing protein</fullName>
    </submittedName>
</protein>
<evidence type="ECO:0000259" key="1">
    <source>
        <dbReference type="PROSITE" id="PS51464"/>
    </source>
</evidence>
<dbReference type="PANTHER" id="PTHR30390">
    <property type="entry name" value="SEDOHEPTULOSE 7-PHOSPHATE ISOMERASE / DNAA INITIATOR-ASSOCIATING FACTOR FOR REPLICATION INITIATION"/>
    <property type="match status" value="1"/>
</dbReference>
<dbReference type="EMBL" id="JBHTBY010000009">
    <property type="protein sequence ID" value="MFC7321483.1"/>
    <property type="molecule type" value="Genomic_DNA"/>
</dbReference>
<proteinExistence type="predicted"/>
<dbReference type="InterPro" id="IPR035472">
    <property type="entry name" value="RpiR-like_SIS"/>
</dbReference>
<keyword evidence="3" id="KW-1185">Reference proteome</keyword>
<dbReference type="SUPFAM" id="SSF53697">
    <property type="entry name" value="SIS domain"/>
    <property type="match status" value="1"/>
</dbReference>
<accession>A0ABW2K5W2</accession>
<dbReference type="RefSeq" id="WP_390216716.1">
    <property type="nucleotide sequence ID" value="NZ_JBHTBY010000009.1"/>
</dbReference>
<dbReference type="PROSITE" id="PS51464">
    <property type="entry name" value="SIS"/>
    <property type="match status" value="1"/>
</dbReference>
<dbReference type="CDD" id="cd05013">
    <property type="entry name" value="SIS_RpiR"/>
    <property type="match status" value="1"/>
</dbReference>
<dbReference type="InterPro" id="IPR046348">
    <property type="entry name" value="SIS_dom_sf"/>
</dbReference>
<dbReference type="Pfam" id="PF13580">
    <property type="entry name" value="SIS_2"/>
    <property type="match status" value="1"/>
</dbReference>
<dbReference type="GO" id="GO:0016853">
    <property type="term" value="F:isomerase activity"/>
    <property type="evidence" value="ECO:0007669"/>
    <property type="project" value="UniProtKB-KW"/>
</dbReference>
<dbReference type="NCBIfam" id="NF002805">
    <property type="entry name" value="PRK02947.1"/>
    <property type="match status" value="1"/>
</dbReference>
<gene>
    <name evidence="2" type="ORF">ACFQMN_11375</name>
</gene>
<keyword evidence="2" id="KW-0413">Isomerase</keyword>
<feature type="domain" description="SIS" evidence="1">
    <location>
        <begin position="32"/>
        <end position="211"/>
    </location>
</feature>
<dbReference type="Gene3D" id="3.40.50.10490">
    <property type="entry name" value="Glucose-6-phosphate isomerase like protein, domain 1"/>
    <property type="match status" value="1"/>
</dbReference>
<name>A0ABW2K5W2_9BACI</name>